<keyword evidence="3" id="KW-1185">Reference proteome</keyword>
<evidence type="ECO:0000313" key="2">
    <source>
        <dbReference type="EMBL" id="RKF05855.1"/>
    </source>
</evidence>
<gene>
    <name evidence="2" type="ORF">DEM25_014870</name>
</gene>
<accession>A0A3A8A6R5</accession>
<organism evidence="2 3">
    <name type="scientific">Oceaniradius stylonematis</name>
    <dbReference type="NCBI Taxonomy" id="2184161"/>
    <lineage>
        <taxon>Bacteria</taxon>
        <taxon>Pseudomonadati</taxon>
        <taxon>Pseudomonadota</taxon>
        <taxon>Alphaproteobacteria</taxon>
        <taxon>Hyphomicrobiales</taxon>
        <taxon>Ahrensiaceae</taxon>
        <taxon>Oceaniradius</taxon>
    </lineage>
</organism>
<reference evidence="2 3" key="1">
    <citation type="journal article" date="2018" name="Int. J. Syst. Bacteriol.">
        <title>Oceaniradius stylonemae gen. nov., sp. nov., isolated from a red alga, Stylonema cornu-cervi.</title>
        <authorList>
            <person name="Jeong S."/>
        </authorList>
    </citation>
    <scope>NUCLEOTIDE SEQUENCE [LARGE SCALE GENOMIC DNA]</scope>
    <source>
        <strain evidence="2 3">StC1</strain>
    </source>
</reference>
<dbReference type="Proteomes" id="UP000246132">
    <property type="component" value="Unassembled WGS sequence"/>
</dbReference>
<comment type="caution">
    <text evidence="2">The sequence shown here is derived from an EMBL/GenBank/DDBJ whole genome shotgun (WGS) entry which is preliminary data.</text>
</comment>
<feature type="region of interest" description="Disordered" evidence="1">
    <location>
        <begin position="83"/>
        <end position="105"/>
    </location>
</feature>
<dbReference type="RefSeq" id="WP_120222780.1">
    <property type="nucleotide sequence ID" value="NZ_QFWV02000008.1"/>
</dbReference>
<evidence type="ECO:0000313" key="3">
    <source>
        <dbReference type="Proteomes" id="UP000246132"/>
    </source>
</evidence>
<proteinExistence type="predicted"/>
<sequence>MALAARAAQFVANRARRWKTCPKRACRRARACTGEGPPAALPPCGAEGDWRAINGLALFAVLERLHAIRRDLRAQAIEGPELADREFHDEMAGAAPFSQRSGARR</sequence>
<dbReference type="EMBL" id="QFWV02000008">
    <property type="protein sequence ID" value="RKF05855.1"/>
    <property type="molecule type" value="Genomic_DNA"/>
</dbReference>
<evidence type="ECO:0000256" key="1">
    <source>
        <dbReference type="SAM" id="MobiDB-lite"/>
    </source>
</evidence>
<protein>
    <submittedName>
        <fullName evidence="2">Uncharacterized protein</fullName>
    </submittedName>
</protein>
<name>A0A3A8A6R5_9HYPH</name>
<dbReference type="AlphaFoldDB" id="A0A3A8A6R5"/>